<keyword evidence="4" id="KW-0997">Cell inner membrane</keyword>
<dbReference type="Gene3D" id="1.10.3470.10">
    <property type="entry name" value="ABC transporter involved in vitamin B12 uptake, BtuC"/>
    <property type="match status" value="1"/>
</dbReference>
<dbReference type="Pfam" id="PF02653">
    <property type="entry name" value="BPD_transp_2"/>
    <property type="match status" value="1"/>
</dbReference>
<evidence type="ECO:0000313" key="11">
    <source>
        <dbReference type="EMBL" id="HGB15740.1"/>
    </source>
</evidence>
<evidence type="ECO:0000256" key="6">
    <source>
        <dbReference type="ARBA" id="ARBA00022970"/>
    </source>
</evidence>
<dbReference type="AlphaFoldDB" id="A0A7C3SK99"/>
<evidence type="ECO:0000256" key="4">
    <source>
        <dbReference type="ARBA" id="ARBA00022519"/>
    </source>
</evidence>
<feature type="transmembrane region" description="Helical" evidence="10">
    <location>
        <begin position="187"/>
        <end position="209"/>
    </location>
</feature>
<evidence type="ECO:0000256" key="7">
    <source>
        <dbReference type="ARBA" id="ARBA00022989"/>
    </source>
</evidence>
<evidence type="ECO:0000256" key="5">
    <source>
        <dbReference type="ARBA" id="ARBA00022692"/>
    </source>
</evidence>
<sequence length="287" mass="29935">MFFQQLINGLTTGSAYALIALGYTMIYGILGLINFAQGEIYMGGAFVAVLLLSTGKVNFLTAFVAGMAAAALLGVGLERVAFRPLRGAHPLVPLISAIGASIFLQSLALLLFGPNNRPFPVAFEFRTVEVAGMPVSTLQGAILLAALGFMTLLVLFVRYTRYGKAIVACALDRDTARLMGIKVDRMVALTFLIGSALSGAAGIMMAIYYNATYPRMGLLPGLKAFSAAILGGVGNIPGAILGGLLLGVAESLGAGYISSGYKDAIAFVILILVLLLRPQGILKGKGH</sequence>
<feature type="transmembrane region" description="Helical" evidence="10">
    <location>
        <begin position="63"/>
        <end position="82"/>
    </location>
</feature>
<comment type="caution">
    <text evidence="11">The sequence shown here is derived from an EMBL/GenBank/DDBJ whole genome shotgun (WGS) entry which is preliminary data.</text>
</comment>
<dbReference type="EMBL" id="DTHB01000060">
    <property type="protein sequence ID" value="HGB15740.1"/>
    <property type="molecule type" value="Genomic_DNA"/>
</dbReference>
<dbReference type="InterPro" id="IPR037294">
    <property type="entry name" value="ABC_BtuC-like"/>
</dbReference>
<keyword evidence="3" id="KW-1003">Cell membrane</keyword>
<evidence type="ECO:0000256" key="2">
    <source>
        <dbReference type="ARBA" id="ARBA00022448"/>
    </source>
</evidence>
<accession>A0A7C3SK99</accession>
<dbReference type="GO" id="GO:0005886">
    <property type="term" value="C:plasma membrane"/>
    <property type="evidence" value="ECO:0007669"/>
    <property type="project" value="UniProtKB-SubCell"/>
</dbReference>
<keyword evidence="7 10" id="KW-1133">Transmembrane helix</keyword>
<evidence type="ECO:0000256" key="3">
    <source>
        <dbReference type="ARBA" id="ARBA00022475"/>
    </source>
</evidence>
<keyword evidence="2" id="KW-0813">Transport</keyword>
<dbReference type="InterPro" id="IPR052157">
    <property type="entry name" value="BCAA_transport_permease"/>
</dbReference>
<feature type="transmembrane region" description="Helical" evidence="10">
    <location>
        <begin position="15"/>
        <end position="33"/>
    </location>
</feature>
<evidence type="ECO:0000256" key="9">
    <source>
        <dbReference type="ARBA" id="ARBA00037998"/>
    </source>
</evidence>
<dbReference type="GO" id="GO:0042941">
    <property type="term" value="P:D-alanine transmembrane transport"/>
    <property type="evidence" value="ECO:0007669"/>
    <property type="project" value="TreeGrafter"/>
</dbReference>
<dbReference type="GO" id="GO:0005304">
    <property type="term" value="F:L-valine transmembrane transporter activity"/>
    <property type="evidence" value="ECO:0007669"/>
    <property type="project" value="TreeGrafter"/>
</dbReference>
<feature type="transmembrane region" description="Helical" evidence="10">
    <location>
        <begin position="229"/>
        <end position="252"/>
    </location>
</feature>
<dbReference type="CDD" id="cd06582">
    <property type="entry name" value="TM_PBP1_LivH_like"/>
    <property type="match status" value="1"/>
</dbReference>
<organism evidence="11">
    <name type="scientific">Desulfobacca acetoxidans</name>
    <dbReference type="NCBI Taxonomy" id="60893"/>
    <lineage>
        <taxon>Bacteria</taxon>
        <taxon>Pseudomonadati</taxon>
        <taxon>Thermodesulfobacteriota</taxon>
        <taxon>Desulfobaccia</taxon>
        <taxon>Desulfobaccales</taxon>
        <taxon>Desulfobaccaceae</taxon>
        <taxon>Desulfobacca</taxon>
    </lineage>
</organism>
<protein>
    <submittedName>
        <fullName evidence="11">Branched-chain amino acid ABC transporter permease</fullName>
    </submittedName>
</protein>
<dbReference type="InterPro" id="IPR001851">
    <property type="entry name" value="ABC_transp_permease"/>
</dbReference>
<keyword evidence="5 10" id="KW-0812">Transmembrane</keyword>
<dbReference type="GO" id="GO:1903806">
    <property type="term" value="P:L-isoleucine import across plasma membrane"/>
    <property type="evidence" value="ECO:0007669"/>
    <property type="project" value="TreeGrafter"/>
</dbReference>
<proteinExistence type="inferred from homology"/>
<comment type="subcellular location">
    <subcellularLocation>
        <location evidence="1">Cell membrane</location>
        <topology evidence="1">Multi-pass membrane protein</topology>
    </subcellularLocation>
</comment>
<dbReference type="PANTHER" id="PTHR11795:SF371">
    <property type="entry name" value="HIGH-AFFINITY BRANCHED-CHAIN AMINO ACID TRANSPORT SYSTEM PERMEASE PROTEIN LIVH"/>
    <property type="match status" value="1"/>
</dbReference>
<keyword evidence="8 10" id="KW-0472">Membrane</keyword>
<reference evidence="11" key="1">
    <citation type="journal article" date="2020" name="mSystems">
        <title>Genome- and Community-Level Interaction Insights into Carbon Utilization and Element Cycling Functions of Hydrothermarchaeota in Hydrothermal Sediment.</title>
        <authorList>
            <person name="Zhou Z."/>
            <person name="Liu Y."/>
            <person name="Xu W."/>
            <person name="Pan J."/>
            <person name="Luo Z.H."/>
            <person name="Li M."/>
        </authorList>
    </citation>
    <scope>NUCLEOTIDE SEQUENCE [LARGE SCALE GENOMIC DNA]</scope>
    <source>
        <strain evidence="11">SpSt-776</strain>
    </source>
</reference>
<dbReference type="PANTHER" id="PTHR11795">
    <property type="entry name" value="BRANCHED-CHAIN AMINO ACID TRANSPORT SYSTEM PERMEASE PROTEIN LIVH"/>
    <property type="match status" value="1"/>
</dbReference>
<dbReference type="GO" id="GO:0015808">
    <property type="term" value="P:L-alanine transport"/>
    <property type="evidence" value="ECO:0007669"/>
    <property type="project" value="TreeGrafter"/>
</dbReference>
<dbReference type="GO" id="GO:0015192">
    <property type="term" value="F:L-phenylalanine transmembrane transporter activity"/>
    <property type="evidence" value="ECO:0007669"/>
    <property type="project" value="TreeGrafter"/>
</dbReference>
<dbReference type="GO" id="GO:0015188">
    <property type="term" value="F:L-isoleucine transmembrane transporter activity"/>
    <property type="evidence" value="ECO:0007669"/>
    <property type="project" value="TreeGrafter"/>
</dbReference>
<evidence type="ECO:0000256" key="10">
    <source>
        <dbReference type="SAM" id="Phobius"/>
    </source>
</evidence>
<feature type="transmembrane region" description="Helical" evidence="10">
    <location>
        <begin position="94"/>
        <end position="113"/>
    </location>
</feature>
<keyword evidence="6" id="KW-0029">Amino-acid transport</keyword>
<evidence type="ECO:0000256" key="1">
    <source>
        <dbReference type="ARBA" id="ARBA00004651"/>
    </source>
</evidence>
<gene>
    <name evidence="11" type="ORF">ENV62_10960</name>
</gene>
<feature type="transmembrane region" description="Helical" evidence="10">
    <location>
        <begin position="264"/>
        <end position="282"/>
    </location>
</feature>
<dbReference type="GO" id="GO:0015190">
    <property type="term" value="F:L-leucine transmembrane transporter activity"/>
    <property type="evidence" value="ECO:0007669"/>
    <property type="project" value="TreeGrafter"/>
</dbReference>
<feature type="transmembrane region" description="Helical" evidence="10">
    <location>
        <begin position="133"/>
        <end position="157"/>
    </location>
</feature>
<comment type="similarity">
    <text evidence="9">Belongs to the binding-protein-dependent transport system permease family. LivHM subfamily.</text>
</comment>
<evidence type="ECO:0000256" key="8">
    <source>
        <dbReference type="ARBA" id="ARBA00023136"/>
    </source>
</evidence>
<name>A0A7C3SK99_9BACT</name>